<dbReference type="InterPro" id="IPR036965">
    <property type="entry name" value="Terpene_synth_N_sf"/>
</dbReference>
<reference evidence="7" key="1">
    <citation type="submission" date="2013-09" db="EMBL/GenBank/DDBJ databases">
        <title>Corchorus olitorius genome sequencing.</title>
        <authorList>
            <person name="Alam M."/>
            <person name="Haque M.S."/>
            <person name="Islam M.S."/>
            <person name="Emdad E.M."/>
            <person name="Islam M.M."/>
            <person name="Ahmed B."/>
            <person name="Halim A."/>
            <person name="Hossen Q.M.M."/>
            <person name="Hossain M.Z."/>
            <person name="Ahmed R."/>
            <person name="Khan M.M."/>
            <person name="Islam R."/>
            <person name="Rashid M.M."/>
            <person name="Khan S.A."/>
            <person name="Rahman M.S."/>
            <person name="Alam M."/>
            <person name="Yahiya A.S."/>
            <person name="Khan M.S."/>
            <person name="Azam M.S."/>
            <person name="Haque T."/>
            <person name="Lashkar M.Z.H."/>
            <person name="Akhand A.I."/>
            <person name="Morshed G."/>
            <person name="Roy S."/>
            <person name="Uddin K.S."/>
            <person name="Rabeya T."/>
            <person name="Hossain A.S."/>
            <person name="Chowdhury A."/>
            <person name="Snigdha A.R."/>
            <person name="Mortoza M.S."/>
            <person name="Matin S.A."/>
            <person name="Hoque S.M.E."/>
            <person name="Islam M.K."/>
            <person name="Roy D.K."/>
            <person name="Haider R."/>
            <person name="Moosa M.M."/>
            <person name="Elias S.M."/>
            <person name="Hasan A.M."/>
            <person name="Jahan S."/>
            <person name="Shafiuddin M."/>
            <person name="Mahmood N."/>
            <person name="Shommy N.S."/>
        </authorList>
    </citation>
    <scope>NUCLEOTIDE SEQUENCE [LARGE SCALE GENOMIC DNA]</scope>
    <source>
        <strain evidence="7">cv. O-4</strain>
    </source>
</reference>
<evidence type="ECO:0000256" key="2">
    <source>
        <dbReference type="ARBA" id="ARBA00022842"/>
    </source>
</evidence>
<comment type="caution">
    <text evidence="6">The sequence shown here is derived from an EMBL/GenBank/DDBJ whole genome shotgun (WGS) entry which is preliminary data.</text>
</comment>
<keyword evidence="7" id="KW-1185">Reference proteome</keyword>
<dbReference type="Gene3D" id="1.10.600.10">
    <property type="entry name" value="Farnesyl Diphosphate Synthase"/>
    <property type="match status" value="2"/>
</dbReference>
<dbReference type="InterPro" id="IPR008949">
    <property type="entry name" value="Isoprenoid_synthase_dom_sf"/>
</dbReference>
<evidence type="ECO:0000313" key="6">
    <source>
        <dbReference type="EMBL" id="OMP07698.1"/>
    </source>
</evidence>
<dbReference type="CDD" id="cd00684">
    <property type="entry name" value="Terpene_cyclase_plant_C1"/>
    <property type="match status" value="1"/>
</dbReference>
<evidence type="ECO:0000259" key="5">
    <source>
        <dbReference type="Pfam" id="PF03936"/>
    </source>
</evidence>
<dbReference type="InterPro" id="IPR001906">
    <property type="entry name" value="Terpene_synth_N"/>
</dbReference>
<dbReference type="InterPro" id="IPR005630">
    <property type="entry name" value="Terpene_synthase_metal-bd"/>
</dbReference>
<dbReference type="GO" id="GO:0016102">
    <property type="term" value="P:diterpenoid biosynthetic process"/>
    <property type="evidence" value="ECO:0007669"/>
    <property type="project" value="InterPro"/>
</dbReference>
<evidence type="ECO:0000259" key="4">
    <source>
        <dbReference type="Pfam" id="PF01397"/>
    </source>
</evidence>
<evidence type="ECO:0000256" key="3">
    <source>
        <dbReference type="ARBA" id="ARBA00023239"/>
    </source>
</evidence>
<dbReference type="SFLD" id="SFLDG01019">
    <property type="entry name" value="Terpene_Cyclase_Like_1_C_Termi"/>
    <property type="match status" value="1"/>
</dbReference>
<gene>
    <name evidence="6" type="ORF">COLO4_07128</name>
</gene>
<dbReference type="Pfam" id="PF03936">
    <property type="entry name" value="Terpene_synth_C"/>
    <property type="match status" value="1"/>
</dbReference>
<dbReference type="InterPro" id="IPR050148">
    <property type="entry name" value="Terpene_synthase-like"/>
</dbReference>
<dbReference type="InterPro" id="IPR044814">
    <property type="entry name" value="Terpene_cyclase_plant_C1"/>
</dbReference>
<dbReference type="Gene3D" id="1.50.10.130">
    <property type="entry name" value="Terpene synthase, N-terminal domain"/>
    <property type="match status" value="1"/>
</dbReference>
<protein>
    <submittedName>
        <fullName evidence="6">Uncharacterized protein</fullName>
    </submittedName>
</protein>
<organism evidence="6 7">
    <name type="scientific">Corchorus olitorius</name>
    <dbReference type="NCBI Taxonomy" id="93759"/>
    <lineage>
        <taxon>Eukaryota</taxon>
        <taxon>Viridiplantae</taxon>
        <taxon>Streptophyta</taxon>
        <taxon>Embryophyta</taxon>
        <taxon>Tracheophyta</taxon>
        <taxon>Spermatophyta</taxon>
        <taxon>Magnoliopsida</taxon>
        <taxon>eudicotyledons</taxon>
        <taxon>Gunneridae</taxon>
        <taxon>Pentapetalae</taxon>
        <taxon>rosids</taxon>
        <taxon>malvids</taxon>
        <taxon>Malvales</taxon>
        <taxon>Malvaceae</taxon>
        <taxon>Grewioideae</taxon>
        <taxon>Apeibeae</taxon>
        <taxon>Corchorus</taxon>
    </lineage>
</organism>
<dbReference type="STRING" id="93759.A0A1R3KL23"/>
<sequence length="504" mass="57630">MAPTSQSFSNPNPNSVLEEKRRSANYHPSIWDTNVIKSFTTPYNLEELKRKVGKLIASTKGTTALLKLIDSLQRLGVAYHFEKQIEEALNQFHVDQHVSNDISTVALHFRLLREHGYSISADVFKKFKGGDGKFMESLSGDVEGLLRLHEASFLGLKDEKILEEAKDFSTKTLKTLLGKLDKIKAKHVQQALDVPLYWRMERIESRNFIEKDDTKSSILIELAKLDYNLMQSAYQQELKELAEWWRELNFKEKLSFSRDRLMEIYFWAMGLGFEPQYSKSRICFTKYACLATTVDDIYDIYGSLDELESFTKAVTGWDVKAVEELPEYMRVMFSAMSDFTHELAQDTLTNHALNVLPHIKEQWAILCRAHITEARWFYGGHTPSFDEYIKNGWVSIGSLGGLAEMERGDIPKAVQSYMIEKDVSEEEARDHVKEMISTSWKKINEEIVDNSFPEVIVKLSKNMARTAQCMYQHGDGVGTSTGVTKDCIVSSILKPVPIQEHGSV</sequence>
<dbReference type="SUPFAM" id="SSF48576">
    <property type="entry name" value="Terpenoid synthases"/>
    <property type="match status" value="1"/>
</dbReference>
<dbReference type="Proteomes" id="UP000187203">
    <property type="component" value="Unassembled WGS sequence"/>
</dbReference>
<dbReference type="GO" id="GO:0010333">
    <property type="term" value="F:terpene synthase activity"/>
    <property type="evidence" value="ECO:0007669"/>
    <property type="project" value="InterPro"/>
</dbReference>
<proteinExistence type="predicted"/>
<accession>A0A1R3KL23</accession>
<keyword evidence="2" id="KW-0460">Magnesium</keyword>
<feature type="domain" description="Terpene synthase metal-binding" evidence="5">
    <location>
        <begin position="246"/>
        <end position="397"/>
    </location>
</feature>
<dbReference type="InterPro" id="IPR008930">
    <property type="entry name" value="Terpenoid_cyclase/PrenylTrfase"/>
</dbReference>
<dbReference type="InterPro" id="IPR034741">
    <property type="entry name" value="Terpene_cyclase-like_1_C"/>
</dbReference>
<dbReference type="SFLD" id="SFLDS00005">
    <property type="entry name" value="Isoprenoid_Synthase_Type_I"/>
    <property type="match status" value="1"/>
</dbReference>
<name>A0A1R3KL23_9ROSI</name>
<dbReference type="OrthoDB" id="1936865at2759"/>
<feature type="domain" description="Terpene synthase N-terminal" evidence="4">
    <location>
        <begin position="44"/>
        <end position="192"/>
    </location>
</feature>
<keyword evidence="3" id="KW-0456">Lyase</keyword>
<dbReference type="Pfam" id="PF01397">
    <property type="entry name" value="Terpene_synth"/>
    <property type="match status" value="1"/>
</dbReference>
<dbReference type="FunFam" id="1.50.10.130:FF:000001">
    <property type="entry name" value="Isoprene synthase, chloroplastic"/>
    <property type="match status" value="1"/>
</dbReference>
<dbReference type="AlphaFoldDB" id="A0A1R3KL23"/>
<dbReference type="GO" id="GO:0000287">
    <property type="term" value="F:magnesium ion binding"/>
    <property type="evidence" value="ECO:0007669"/>
    <property type="project" value="InterPro"/>
</dbReference>
<evidence type="ECO:0000313" key="7">
    <source>
        <dbReference type="Proteomes" id="UP000187203"/>
    </source>
</evidence>
<evidence type="ECO:0000256" key="1">
    <source>
        <dbReference type="ARBA" id="ARBA00022723"/>
    </source>
</evidence>
<dbReference type="Pfam" id="PF19086">
    <property type="entry name" value="Terpene_syn_C_2"/>
    <property type="match status" value="1"/>
</dbReference>
<dbReference type="SUPFAM" id="SSF48239">
    <property type="entry name" value="Terpenoid cyclases/Protein prenyltransferases"/>
    <property type="match status" value="1"/>
</dbReference>
<dbReference type="PANTHER" id="PTHR31225:SF98">
    <property type="entry name" value="TERPENE SYNTHASE 9-RELATED"/>
    <property type="match status" value="1"/>
</dbReference>
<dbReference type="PANTHER" id="PTHR31225">
    <property type="entry name" value="OS04G0344100 PROTEIN-RELATED"/>
    <property type="match status" value="1"/>
</dbReference>
<dbReference type="EMBL" id="AWUE01013099">
    <property type="protein sequence ID" value="OMP07698.1"/>
    <property type="molecule type" value="Genomic_DNA"/>
</dbReference>
<keyword evidence="1" id="KW-0479">Metal-binding</keyword>